<dbReference type="eggNOG" id="ENOG50308KZ">
    <property type="taxonomic scope" value="Bacteria"/>
</dbReference>
<proteinExistence type="predicted"/>
<reference evidence="2 3" key="1">
    <citation type="journal article" date="2017" name="Front. Microbiol.">
        <title>Genomic Characterization of Dairy Associated Leuconostoc Species and Diversity of Leuconostocs in Undefined Mixed Mesophilic Starter Cultures.</title>
        <authorList>
            <person name="Frantzen C.A."/>
            <person name="Kot W."/>
            <person name="Pedersen T.B."/>
            <person name="Ardo Y.M."/>
            <person name="Broadbent J.R."/>
            <person name="Neve H."/>
            <person name="Hansen L.H."/>
            <person name="Dal Bello F."/>
            <person name="Ostlie H.M."/>
            <person name="Kleppen H.P."/>
            <person name="Vogensen F.K."/>
            <person name="Holo H."/>
        </authorList>
    </citation>
    <scope>NUCLEOTIDE SEQUENCE [LARGE SCALE GENOMIC DNA]</scope>
    <source>
        <strain evidence="2 3">LMGCF08</strain>
    </source>
</reference>
<dbReference type="EMBL" id="MPLS01000059">
    <property type="protein sequence ID" value="ORI97048.1"/>
    <property type="molecule type" value="Genomic_DNA"/>
</dbReference>
<feature type="transmembrane region" description="Helical" evidence="1">
    <location>
        <begin position="7"/>
        <end position="29"/>
    </location>
</feature>
<evidence type="ECO:0000313" key="2">
    <source>
        <dbReference type="EMBL" id="ORI97048.1"/>
    </source>
</evidence>
<sequence>MAQKMIYFSFMFGVWLVYVGSMLPIFLLFMSLGQSLHLAMIVASVLTLLFIIVQRTFRGLHLINQIQKNI</sequence>
<dbReference type="AlphaFoldDB" id="A0A1X0VBG3"/>
<comment type="caution">
    <text evidence="2">The sequence shown here is derived from an EMBL/GenBank/DDBJ whole genome shotgun (WGS) entry which is preliminary data.</text>
</comment>
<dbReference type="Proteomes" id="UP000192288">
    <property type="component" value="Unassembled WGS sequence"/>
</dbReference>
<evidence type="ECO:0000313" key="3">
    <source>
        <dbReference type="Proteomes" id="UP000192288"/>
    </source>
</evidence>
<organism evidence="2 3">
    <name type="scientific">Leuconostoc pseudomesenteroides</name>
    <dbReference type="NCBI Taxonomy" id="33968"/>
    <lineage>
        <taxon>Bacteria</taxon>
        <taxon>Bacillati</taxon>
        <taxon>Bacillota</taxon>
        <taxon>Bacilli</taxon>
        <taxon>Lactobacillales</taxon>
        <taxon>Lactobacillaceae</taxon>
        <taxon>Leuconostoc</taxon>
    </lineage>
</organism>
<protein>
    <submittedName>
        <fullName evidence="2">Uncharacterized protein</fullName>
    </submittedName>
</protein>
<keyword evidence="1" id="KW-0472">Membrane</keyword>
<keyword evidence="1" id="KW-0812">Transmembrane</keyword>
<keyword evidence="1" id="KW-1133">Transmembrane helix</keyword>
<name>A0A1X0VBG3_LEUPS</name>
<feature type="transmembrane region" description="Helical" evidence="1">
    <location>
        <begin position="35"/>
        <end position="53"/>
    </location>
</feature>
<accession>A0A1X0VBG3</accession>
<evidence type="ECO:0000256" key="1">
    <source>
        <dbReference type="SAM" id="Phobius"/>
    </source>
</evidence>
<dbReference type="RefSeq" id="WP_080519626.1">
    <property type="nucleotide sequence ID" value="NZ_MPLS01000059.1"/>
</dbReference>
<gene>
    <name evidence="2" type="ORF">BMR96_09325</name>
</gene>